<dbReference type="EMBL" id="CP013244">
    <property type="protein sequence ID" value="ANP45250.1"/>
    <property type="molecule type" value="Genomic_DNA"/>
</dbReference>
<dbReference type="RefSeq" id="WP_066768257.1">
    <property type="nucleotide sequence ID" value="NZ_CP013244.1"/>
</dbReference>
<accession>A0A1B1AFB7</accession>
<dbReference type="STRING" id="1759059.ATE48_04605"/>
<dbReference type="Proteomes" id="UP000092498">
    <property type="component" value="Chromosome"/>
</dbReference>
<dbReference type="KEGG" id="cbot:ATE48_04605"/>
<evidence type="ECO:0000313" key="2">
    <source>
        <dbReference type="EMBL" id="ANP45250.1"/>
    </source>
</evidence>
<gene>
    <name evidence="2" type="ORF">ATE48_04605</name>
</gene>
<reference evidence="2 3" key="1">
    <citation type="submission" date="2015-11" db="EMBL/GenBank/DDBJ databases">
        <title>Whole-Genome Sequence of Candidatus Oderbacter manganicum from the National Park Lower Oder Valley, Germany.</title>
        <authorList>
            <person name="Braun B."/>
            <person name="Liere K."/>
            <person name="Szewzyk U."/>
        </authorList>
    </citation>
    <scope>NUCLEOTIDE SEQUENCE [LARGE SCALE GENOMIC DNA]</scope>
    <source>
        <strain evidence="2 3">OTSz_A_272</strain>
    </source>
</reference>
<dbReference type="Pfam" id="PF09411">
    <property type="entry name" value="PagL"/>
    <property type="match status" value="1"/>
</dbReference>
<organism evidence="2 3">
    <name type="scientific">Candidatus Viadribacter manganicus</name>
    <dbReference type="NCBI Taxonomy" id="1759059"/>
    <lineage>
        <taxon>Bacteria</taxon>
        <taxon>Pseudomonadati</taxon>
        <taxon>Pseudomonadota</taxon>
        <taxon>Alphaproteobacteria</taxon>
        <taxon>Hyphomonadales</taxon>
        <taxon>Hyphomonadaceae</taxon>
        <taxon>Candidatus Viadribacter</taxon>
    </lineage>
</organism>
<dbReference type="InParanoid" id="A0A1B1AFB7"/>
<evidence type="ECO:0008006" key="4">
    <source>
        <dbReference type="Google" id="ProtNLM"/>
    </source>
</evidence>
<feature type="chain" id="PRO_5008518710" description="Acyloxyacyl hydrolase" evidence="1">
    <location>
        <begin position="24"/>
        <end position="200"/>
    </location>
</feature>
<protein>
    <recommendedName>
        <fullName evidence="4">Acyloxyacyl hydrolase</fullName>
    </recommendedName>
</protein>
<keyword evidence="1" id="KW-0732">Signal</keyword>
<evidence type="ECO:0000313" key="3">
    <source>
        <dbReference type="Proteomes" id="UP000092498"/>
    </source>
</evidence>
<dbReference type="AlphaFoldDB" id="A0A1B1AFB7"/>
<dbReference type="InterPro" id="IPR018550">
    <property type="entry name" value="Lipid-A_deacylase-rel"/>
</dbReference>
<proteinExistence type="predicted"/>
<keyword evidence="3" id="KW-1185">Reference proteome</keyword>
<dbReference type="OrthoDB" id="8112769at2"/>
<name>A0A1B1AFB7_9PROT</name>
<evidence type="ECO:0000256" key="1">
    <source>
        <dbReference type="SAM" id="SignalP"/>
    </source>
</evidence>
<feature type="signal peptide" evidence="1">
    <location>
        <begin position="1"/>
        <end position="23"/>
    </location>
</feature>
<sequence>MKLKVLGSTLLLAIAVMTMPAHAEIEEVRVGAVGNIRDDHGEIVEGKHEGANVELEFVSNSPDFLNIIGSPRPYFFGSIATEDDGVNFGGVGVLWRWELADGWAFEPGFGYIIHDGEIDNPYPEGSPEGIAFEADNQLLGSRDLFRTTFALEREFGDRAAMQLYWEHMSHGQILDEGRNQGLDYVGLRFLYRFDPDTAQD</sequence>
<dbReference type="Gene3D" id="2.40.160.20">
    <property type="match status" value="1"/>
</dbReference>